<dbReference type="HOGENOM" id="CLU_478050_0_0_6"/>
<feature type="signal peptide" evidence="1">
    <location>
        <begin position="1"/>
        <end position="20"/>
    </location>
</feature>
<organism evidence="2">
    <name type="scientific">Xenorhabdus bovienii str. oregonense</name>
    <dbReference type="NCBI Taxonomy" id="1398202"/>
    <lineage>
        <taxon>Bacteria</taxon>
        <taxon>Pseudomonadati</taxon>
        <taxon>Pseudomonadota</taxon>
        <taxon>Gammaproteobacteria</taxon>
        <taxon>Enterobacterales</taxon>
        <taxon>Morganellaceae</taxon>
        <taxon>Xenorhabdus</taxon>
    </lineage>
</organism>
<dbReference type="PROSITE" id="PS51257">
    <property type="entry name" value="PROKAR_LIPOPROTEIN"/>
    <property type="match status" value="1"/>
</dbReference>
<dbReference type="AlphaFoldDB" id="A0A077P3B0"/>
<protein>
    <recommendedName>
        <fullName evidence="3">Lipoprotein</fullName>
    </recommendedName>
</protein>
<evidence type="ECO:0000313" key="2">
    <source>
        <dbReference type="EMBL" id="CDH05530.1"/>
    </source>
</evidence>
<name>A0A077P3B0_XENBV</name>
<evidence type="ECO:0008006" key="3">
    <source>
        <dbReference type="Google" id="ProtNLM"/>
    </source>
</evidence>
<comment type="caution">
    <text evidence="2">The sequence shown here is derived from an EMBL/GenBank/DDBJ whole genome shotgun (WGS) entry which is preliminary data.</text>
</comment>
<dbReference type="EMBL" id="CBSX010000106">
    <property type="protein sequence ID" value="CDH05530.1"/>
    <property type="molecule type" value="Genomic_DNA"/>
</dbReference>
<reference evidence="2" key="1">
    <citation type="submission" date="2013-07" db="EMBL/GenBank/DDBJ databases">
        <title>Sub-species coevolution in mutualistic symbiosis.</title>
        <authorList>
            <person name="Murfin K."/>
            <person name="Klassen J."/>
            <person name="Lee M."/>
            <person name="Forst S."/>
            <person name="Stock P."/>
            <person name="Goodrich-Blair H."/>
        </authorList>
    </citation>
    <scope>NUCLEOTIDE SEQUENCE [LARGE SCALE GENOMIC DNA]</scope>
    <source>
        <strain evidence="2">Oregonense</strain>
    </source>
</reference>
<keyword evidence="1" id="KW-0732">Signal</keyword>
<proteinExistence type="predicted"/>
<sequence length="474" mass="55467">MKRFCLVFVLTLFLSGCGDADEGYYLIKNIDVIFDEDEGLEDFKELIAKKIKGEKDYMYFFLTPDEASYFTGVKPEKTAIKDNRLEIGHDMLTLKNTFSGVKLVGDKKRICGFYNCIITFELDKVKQNDKRLLDIQNKFKESEIKKQKLYAAQKEKLAELVFKDFFGQLTYLDDFSIKLEPIESGSLNEINSGIYFRNMGGLRIDLESEDNTIYNFKNQNSQLIGELFIIKSLKDKFDYSSWLEIQDEILYQDKQGAIYYNMHGELEAVYYQYDEKSQHYFIGLANAPKLETIKKAYIMLRTMDEQYRGEIANIQDVSLSQTDFENKYGIKISDSFDSQEIHKVLIKKMNDKLADTKDFSKDKDWFNSILVRFPSESFSSKIYFYFHPKPMKKVISEFKNKYPRGKWIENVFVYNISPSSESGYSYFINHNGMVYEIFVATDIHSTVERMAFLSVLRHLDPTKLQGYSPSKLRP</sequence>
<dbReference type="Proteomes" id="UP000028483">
    <property type="component" value="Unassembled WGS sequence"/>
</dbReference>
<dbReference type="RefSeq" id="WP_038256118.1">
    <property type="nucleotide sequence ID" value="NZ_CAWLUU010000167.1"/>
</dbReference>
<gene>
    <name evidence="2" type="ORF">XBO1_1940046</name>
</gene>
<feature type="chain" id="PRO_5001721925" description="Lipoprotein" evidence="1">
    <location>
        <begin position="21"/>
        <end position="474"/>
    </location>
</feature>
<accession>A0A077P3B0</accession>
<evidence type="ECO:0000256" key="1">
    <source>
        <dbReference type="SAM" id="SignalP"/>
    </source>
</evidence>